<keyword evidence="1" id="KW-0472">Membrane</keyword>
<feature type="transmembrane region" description="Helical" evidence="1">
    <location>
        <begin position="54"/>
        <end position="72"/>
    </location>
</feature>
<evidence type="ECO:0000313" key="3">
    <source>
        <dbReference type="Proteomes" id="UP000636956"/>
    </source>
</evidence>
<organism evidence="2 3">
    <name type="scientific">Agromyces bauzanensis</name>
    <dbReference type="NCBI Taxonomy" id="1308924"/>
    <lineage>
        <taxon>Bacteria</taxon>
        <taxon>Bacillati</taxon>
        <taxon>Actinomycetota</taxon>
        <taxon>Actinomycetes</taxon>
        <taxon>Micrococcales</taxon>
        <taxon>Microbacteriaceae</taxon>
        <taxon>Agromyces</taxon>
    </lineage>
</organism>
<comment type="caution">
    <text evidence="2">The sequence shown here is derived from an EMBL/GenBank/DDBJ whole genome shotgun (WGS) entry which is preliminary data.</text>
</comment>
<evidence type="ECO:0000313" key="2">
    <source>
        <dbReference type="EMBL" id="GGJ85576.1"/>
    </source>
</evidence>
<name>A0A917PP45_9MICO</name>
<evidence type="ECO:0000256" key="1">
    <source>
        <dbReference type="SAM" id="Phobius"/>
    </source>
</evidence>
<feature type="transmembrane region" description="Helical" evidence="1">
    <location>
        <begin position="124"/>
        <end position="144"/>
    </location>
</feature>
<reference evidence="2" key="2">
    <citation type="submission" date="2020-09" db="EMBL/GenBank/DDBJ databases">
        <authorList>
            <person name="Sun Q."/>
            <person name="Zhou Y."/>
        </authorList>
    </citation>
    <scope>NUCLEOTIDE SEQUENCE</scope>
    <source>
        <strain evidence="2">CGMCC 1.8984</strain>
    </source>
</reference>
<feature type="transmembrane region" description="Helical" evidence="1">
    <location>
        <begin position="156"/>
        <end position="178"/>
    </location>
</feature>
<keyword evidence="1" id="KW-1133">Transmembrane helix</keyword>
<accession>A0A917PP45</accession>
<keyword evidence="1" id="KW-0812">Transmembrane</keyword>
<feature type="transmembrane region" description="Helical" evidence="1">
    <location>
        <begin position="93"/>
        <end position="112"/>
    </location>
</feature>
<dbReference type="Proteomes" id="UP000636956">
    <property type="component" value="Unassembled WGS sequence"/>
</dbReference>
<dbReference type="RefSeq" id="WP_188743754.1">
    <property type="nucleotide sequence ID" value="NZ_BAABFW010000017.1"/>
</dbReference>
<dbReference type="EMBL" id="BMMD01000014">
    <property type="protein sequence ID" value="GGJ85576.1"/>
    <property type="molecule type" value="Genomic_DNA"/>
</dbReference>
<keyword evidence="3" id="KW-1185">Reference proteome</keyword>
<feature type="transmembrane region" description="Helical" evidence="1">
    <location>
        <begin position="30"/>
        <end position="48"/>
    </location>
</feature>
<protein>
    <submittedName>
        <fullName evidence="2">Uncharacterized protein</fullName>
    </submittedName>
</protein>
<proteinExistence type="predicted"/>
<dbReference type="AlphaFoldDB" id="A0A917PP45"/>
<gene>
    <name evidence="2" type="ORF">GCM10011372_24850</name>
</gene>
<reference evidence="2" key="1">
    <citation type="journal article" date="2014" name="Int. J. Syst. Evol. Microbiol.">
        <title>Complete genome sequence of Corynebacterium casei LMG S-19264T (=DSM 44701T), isolated from a smear-ripened cheese.</title>
        <authorList>
            <consortium name="US DOE Joint Genome Institute (JGI-PGF)"/>
            <person name="Walter F."/>
            <person name="Albersmeier A."/>
            <person name="Kalinowski J."/>
            <person name="Ruckert C."/>
        </authorList>
    </citation>
    <scope>NUCLEOTIDE SEQUENCE</scope>
    <source>
        <strain evidence="2">CGMCC 1.8984</strain>
    </source>
</reference>
<feature type="transmembrane region" description="Helical" evidence="1">
    <location>
        <begin position="6"/>
        <end position="23"/>
    </location>
</feature>
<sequence>MVEVLHLAAVLPATIGLCCAVGDRRGRARSVVPAVAMLAAMLAMSAGWPLVPPLVWSALLLALGIAGAFGLRRRTTGDAAAASHGRHMQLHRALGLVVSAGLLVVSIAAHGGTAASAHAGHAALSPPVVAALGGAAGFVAYTLWLIPRSLWRRLPVVGVVEASAMGLMTGVMAIVPLIG</sequence>